<evidence type="ECO:0000259" key="1">
    <source>
        <dbReference type="PROSITE" id="PS50994"/>
    </source>
</evidence>
<dbReference type="InterPro" id="IPR001584">
    <property type="entry name" value="Integrase_cat-core"/>
</dbReference>
<name>A0ABM3EWP7_SALSA</name>
<evidence type="ECO:0000313" key="2">
    <source>
        <dbReference type="Proteomes" id="UP001652741"/>
    </source>
</evidence>
<protein>
    <recommendedName>
        <fullName evidence="1">Integrase catalytic domain-containing protein</fullName>
    </recommendedName>
</protein>
<organism evidence="2 3">
    <name type="scientific">Salmo salar</name>
    <name type="common">Atlantic salmon</name>
    <dbReference type="NCBI Taxonomy" id="8030"/>
    <lineage>
        <taxon>Eukaryota</taxon>
        <taxon>Metazoa</taxon>
        <taxon>Chordata</taxon>
        <taxon>Craniata</taxon>
        <taxon>Vertebrata</taxon>
        <taxon>Euteleostomi</taxon>
        <taxon>Actinopterygii</taxon>
        <taxon>Neopterygii</taxon>
        <taxon>Teleostei</taxon>
        <taxon>Protacanthopterygii</taxon>
        <taxon>Salmoniformes</taxon>
        <taxon>Salmonidae</taxon>
        <taxon>Salmoninae</taxon>
        <taxon>Salmo</taxon>
    </lineage>
</organism>
<dbReference type="PROSITE" id="PS50994">
    <property type="entry name" value="INTEGRASE"/>
    <property type="match status" value="1"/>
</dbReference>
<dbReference type="InterPro" id="IPR036397">
    <property type="entry name" value="RNaseH_sf"/>
</dbReference>
<dbReference type="InterPro" id="IPR040676">
    <property type="entry name" value="DUF5641"/>
</dbReference>
<proteinExistence type="predicted"/>
<accession>A0ABM3EWP7</accession>
<dbReference type="GeneID" id="123743334"/>
<keyword evidence="2" id="KW-1185">Reference proteome</keyword>
<gene>
    <name evidence="3" type="primary">LOC123743334</name>
</gene>
<feature type="domain" description="Integrase catalytic" evidence="1">
    <location>
        <begin position="10"/>
        <end position="206"/>
    </location>
</feature>
<sequence length="346" mass="39176">MSALPQERTSRANPFEYTTLDLFGPFEVRDAVKKRTKKKVWGVVYCCMTSRAVHADLIDDQSSESFLQAYSRFTALRGHSKKLWSDRGTNFLGARPALRELHKHLACLQKGSVEDKAARNGTEWQWDFHPADSPHRNGAAEAAVKLLKRALNSLGGTTGCNTWGEFQTLLYSAAILTNERPIDARAQEQEDSVEYLTPNSLILGRTGQGGDIHGIDMETRSWRRLSAVQAGVDRFWKKWSELAGPNLFIRHKWHRAERSIKVGDVVWIADQNALRGQFRLGRVATTYPDEKGVVRDADITTCMGLPAPMVPRARRKDSTMHTKIVIRRDVRRLVILIPAEDQEEVR</sequence>
<dbReference type="Pfam" id="PF18701">
    <property type="entry name" value="DUF5641"/>
    <property type="match status" value="1"/>
</dbReference>
<dbReference type="RefSeq" id="XP_045575483.1">
    <property type="nucleotide sequence ID" value="XM_045719527.1"/>
</dbReference>
<dbReference type="Proteomes" id="UP001652741">
    <property type="component" value="Chromosome ssa06"/>
</dbReference>
<dbReference type="InterPro" id="IPR012337">
    <property type="entry name" value="RNaseH-like_sf"/>
</dbReference>
<dbReference type="Gene3D" id="3.30.420.10">
    <property type="entry name" value="Ribonuclease H-like superfamily/Ribonuclease H"/>
    <property type="match status" value="1"/>
</dbReference>
<dbReference type="PANTHER" id="PTHR47331:SF2">
    <property type="match status" value="1"/>
</dbReference>
<reference evidence="3" key="1">
    <citation type="submission" date="2025-08" db="UniProtKB">
        <authorList>
            <consortium name="RefSeq"/>
        </authorList>
    </citation>
    <scope>IDENTIFICATION</scope>
</reference>
<dbReference type="SUPFAM" id="SSF53098">
    <property type="entry name" value="Ribonuclease H-like"/>
    <property type="match status" value="1"/>
</dbReference>
<dbReference type="PANTHER" id="PTHR47331">
    <property type="entry name" value="PHD-TYPE DOMAIN-CONTAINING PROTEIN"/>
    <property type="match status" value="1"/>
</dbReference>
<evidence type="ECO:0000313" key="3">
    <source>
        <dbReference type="RefSeq" id="XP_045575483.1"/>
    </source>
</evidence>